<gene>
    <name evidence="5" type="ORF">MB27_17090</name>
</gene>
<dbReference type="eggNOG" id="COG0318">
    <property type="taxonomic scope" value="Bacteria"/>
</dbReference>
<comment type="caution">
    <text evidence="5">The sequence shown here is derived from an EMBL/GenBank/DDBJ whole genome shotgun (WGS) entry which is preliminary data.</text>
</comment>
<organism evidence="5 6">
    <name type="scientific">Actinoplanes utahensis</name>
    <dbReference type="NCBI Taxonomy" id="1869"/>
    <lineage>
        <taxon>Bacteria</taxon>
        <taxon>Bacillati</taxon>
        <taxon>Actinomycetota</taxon>
        <taxon>Actinomycetes</taxon>
        <taxon>Micromonosporales</taxon>
        <taxon>Micromonosporaceae</taxon>
        <taxon>Actinoplanes</taxon>
    </lineage>
</organism>
<keyword evidence="6" id="KW-1185">Reference proteome</keyword>
<reference evidence="5 6" key="1">
    <citation type="submission" date="2014-10" db="EMBL/GenBank/DDBJ databases">
        <title>Draft genome sequence of Actinoplanes utahensis NRRL 12052.</title>
        <authorList>
            <person name="Velasco-Bucheli B."/>
            <person name="del Cerro C."/>
            <person name="Hormigo D."/>
            <person name="Garcia J.L."/>
            <person name="Acebal C."/>
            <person name="Arroyo M."/>
            <person name="de la Mata I."/>
        </authorList>
    </citation>
    <scope>NUCLEOTIDE SEQUENCE [LARGE SCALE GENOMIC DNA]</scope>
    <source>
        <strain evidence="5 6">NRRL 12052</strain>
    </source>
</reference>
<dbReference type="PANTHER" id="PTHR43201:SF5">
    <property type="entry name" value="MEDIUM-CHAIN ACYL-COA LIGASE ACSF2, MITOCHONDRIAL"/>
    <property type="match status" value="1"/>
</dbReference>
<accession>A0A0A6ULX5</accession>
<dbReference type="OrthoDB" id="9803968at2"/>
<dbReference type="Pfam" id="PF00501">
    <property type="entry name" value="AMP-binding"/>
    <property type="match status" value="1"/>
</dbReference>
<dbReference type="Pfam" id="PF13193">
    <property type="entry name" value="AMP-binding_C"/>
    <property type="match status" value="1"/>
</dbReference>
<proteinExistence type="inferred from homology"/>
<dbReference type="STRING" id="1869.MB27_17090"/>
<dbReference type="Proteomes" id="UP000054537">
    <property type="component" value="Unassembled WGS sequence"/>
</dbReference>
<sequence length="515" mass="55799">MTGIGMWTIAAQRPQSAAIVEPGGRTLTYGELAAEADRIGRGLQAAGLGPGDTIALLLPNGADILTAYFAAAQIGLHVVPLNWHLTAAELGYILRDSGARAFLAHPRFGDAARAAADEAGLGPESRYAAGDVPGFRPLSALGSPGGGRPFPRTLGALMVYTSGTSGRPKGVRRPLPGLDPDQVSPVSLWFFGLFGLRPFDDHVHLCCSPLYHTAVMNFAVISLQFGHPVVVMEHWDAEEFLRLVERHRVTHSHMVPTQFRRLLALPSSFRTQVDVSSMRAMIHGAAPCPQPVKQQMLDWFGPVVIEYYAASEGGGTLITATEWRARPGSVGKAWPGSRVRVLDDDGKDRPAGEPGTVYLQMGDATFEYHGDPGKTRASWRDRMFTVGDIGYLDDDGYLYLCDRASDVIITGGVNVYPAEIENELAVHPAVADVAVFGIPHDEWGEEIKAVVQPTPGVTPGPALTTELLAFLGGRLARFKLPRTVDYVTELPRDPNGKLYKRHLRAPYWSGRDRAI</sequence>
<evidence type="ECO:0000256" key="1">
    <source>
        <dbReference type="ARBA" id="ARBA00006432"/>
    </source>
</evidence>
<dbReference type="InterPro" id="IPR020845">
    <property type="entry name" value="AMP-binding_CS"/>
</dbReference>
<dbReference type="PANTHER" id="PTHR43201">
    <property type="entry name" value="ACYL-COA SYNTHETASE"/>
    <property type="match status" value="1"/>
</dbReference>
<protein>
    <submittedName>
        <fullName evidence="5">Acyl-CoA synthetase</fullName>
    </submittedName>
</protein>
<feature type="domain" description="AMP-dependent synthetase/ligase" evidence="3">
    <location>
        <begin position="10"/>
        <end position="359"/>
    </location>
</feature>
<dbReference type="AlphaFoldDB" id="A0A0A6ULX5"/>
<evidence type="ECO:0000313" key="5">
    <source>
        <dbReference type="EMBL" id="KHD76426.1"/>
    </source>
</evidence>
<dbReference type="SUPFAM" id="SSF56801">
    <property type="entry name" value="Acetyl-CoA synthetase-like"/>
    <property type="match status" value="1"/>
</dbReference>
<dbReference type="InterPro" id="IPR000873">
    <property type="entry name" value="AMP-dep_synth/lig_dom"/>
</dbReference>
<keyword evidence="2" id="KW-0436">Ligase</keyword>
<dbReference type="Gene3D" id="3.40.50.12780">
    <property type="entry name" value="N-terminal domain of ligase-like"/>
    <property type="match status" value="1"/>
</dbReference>
<dbReference type="InterPro" id="IPR025110">
    <property type="entry name" value="AMP-bd_C"/>
</dbReference>
<name>A0A0A6ULX5_ACTUT</name>
<dbReference type="RefSeq" id="WP_043525590.1">
    <property type="nucleotide sequence ID" value="NZ_BAABKU010000014.1"/>
</dbReference>
<evidence type="ECO:0000259" key="3">
    <source>
        <dbReference type="Pfam" id="PF00501"/>
    </source>
</evidence>
<evidence type="ECO:0000259" key="4">
    <source>
        <dbReference type="Pfam" id="PF13193"/>
    </source>
</evidence>
<dbReference type="InterPro" id="IPR042099">
    <property type="entry name" value="ANL_N_sf"/>
</dbReference>
<evidence type="ECO:0000313" key="6">
    <source>
        <dbReference type="Proteomes" id="UP000054537"/>
    </source>
</evidence>
<dbReference type="PROSITE" id="PS00455">
    <property type="entry name" value="AMP_BINDING"/>
    <property type="match status" value="1"/>
</dbReference>
<dbReference type="EMBL" id="JRTT01000018">
    <property type="protein sequence ID" value="KHD76426.1"/>
    <property type="molecule type" value="Genomic_DNA"/>
</dbReference>
<comment type="similarity">
    <text evidence="1">Belongs to the ATP-dependent AMP-binding enzyme family.</text>
</comment>
<dbReference type="Gene3D" id="3.30.300.30">
    <property type="match status" value="1"/>
</dbReference>
<evidence type="ECO:0000256" key="2">
    <source>
        <dbReference type="ARBA" id="ARBA00022598"/>
    </source>
</evidence>
<dbReference type="InterPro" id="IPR045851">
    <property type="entry name" value="AMP-bd_C_sf"/>
</dbReference>
<feature type="domain" description="AMP-binding enzyme C-terminal" evidence="4">
    <location>
        <begin position="419"/>
        <end position="497"/>
    </location>
</feature>
<dbReference type="GO" id="GO:0006631">
    <property type="term" value="P:fatty acid metabolic process"/>
    <property type="evidence" value="ECO:0007669"/>
    <property type="project" value="TreeGrafter"/>
</dbReference>
<dbReference type="GO" id="GO:0031956">
    <property type="term" value="F:medium-chain fatty acid-CoA ligase activity"/>
    <property type="evidence" value="ECO:0007669"/>
    <property type="project" value="TreeGrafter"/>
</dbReference>